<feature type="modified residue" description="4-aspartylphosphate" evidence="1">
    <location>
        <position position="66"/>
    </location>
</feature>
<dbReference type="NCBIfam" id="TIGR00254">
    <property type="entry name" value="GGDEF"/>
    <property type="match status" value="1"/>
</dbReference>
<dbReference type="InterPro" id="IPR000160">
    <property type="entry name" value="GGDEF_dom"/>
</dbReference>
<dbReference type="Proteomes" id="UP000015520">
    <property type="component" value="Unassembled WGS sequence"/>
</dbReference>
<dbReference type="Gene3D" id="3.30.70.270">
    <property type="match status" value="1"/>
</dbReference>
<dbReference type="eggNOG" id="COG3706">
    <property type="taxonomic scope" value="Bacteria"/>
</dbReference>
<dbReference type="SUPFAM" id="SSF141868">
    <property type="entry name" value="EAL domain-like"/>
    <property type="match status" value="1"/>
</dbReference>
<dbReference type="GO" id="GO:0000160">
    <property type="term" value="P:phosphorelay signal transduction system"/>
    <property type="evidence" value="ECO:0007669"/>
    <property type="project" value="InterPro"/>
</dbReference>
<dbReference type="SMART" id="SM00267">
    <property type="entry name" value="GGDEF"/>
    <property type="match status" value="1"/>
</dbReference>
<evidence type="ECO:0000259" key="3">
    <source>
        <dbReference type="PROSITE" id="PS50110"/>
    </source>
</evidence>
<name>T0KPS7_9BACT</name>
<feature type="domain" description="EAL" evidence="4">
    <location>
        <begin position="325"/>
        <end position="570"/>
    </location>
</feature>
<dbReference type="SMART" id="SM00052">
    <property type="entry name" value="EAL"/>
    <property type="match status" value="1"/>
</dbReference>
<evidence type="ECO:0000259" key="5">
    <source>
        <dbReference type="PROSITE" id="PS50887"/>
    </source>
</evidence>
<dbReference type="Gene3D" id="3.40.50.2300">
    <property type="match status" value="1"/>
</dbReference>
<dbReference type="OrthoDB" id="9790732at2"/>
<dbReference type="InterPro" id="IPR001789">
    <property type="entry name" value="Sig_transdc_resp-reg_receiver"/>
</dbReference>
<dbReference type="PANTHER" id="PTHR33121">
    <property type="entry name" value="CYCLIC DI-GMP PHOSPHODIESTERASE PDEF"/>
    <property type="match status" value="1"/>
</dbReference>
<dbReference type="eggNOG" id="COG2200">
    <property type="taxonomic scope" value="Bacteria"/>
</dbReference>
<dbReference type="PROSITE" id="PS50887">
    <property type="entry name" value="GGDEF"/>
    <property type="match status" value="1"/>
</dbReference>
<comment type="caution">
    <text evidence="6">The sequence shown here is derived from an EMBL/GenBank/DDBJ whole genome shotgun (WGS) entry which is preliminary data.</text>
</comment>
<feature type="domain" description="Response regulatory" evidence="3">
    <location>
        <begin position="17"/>
        <end position="131"/>
    </location>
</feature>
<dbReference type="AlphaFoldDB" id="T0KPS7"/>
<dbReference type="SUPFAM" id="SSF55073">
    <property type="entry name" value="Nucleotide cyclase"/>
    <property type="match status" value="1"/>
</dbReference>
<evidence type="ECO:0000313" key="7">
    <source>
        <dbReference type="Proteomes" id="UP000015520"/>
    </source>
</evidence>
<dbReference type="PANTHER" id="PTHR33121:SF71">
    <property type="entry name" value="OXYGEN SENSOR PROTEIN DOSP"/>
    <property type="match status" value="1"/>
</dbReference>
<dbReference type="SMART" id="SM00448">
    <property type="entry name" value="REC"/>
    <property type="match status" value="1"/>
</dbReference>
<dbReference type="InterPro" id="IPR011006">
    <property type="entry name" value="CheY-like_superfamily"/>
</dbReference>
<dbReference type="Pfam" id="PF00072">
    <property type="entry name" value="Response_reg"/>
    <property type="match status" value="1"/>
</dbReference>
<evidence type="ECO:0000313" key="6">
    <source>
        <dbReference type="EMBL" id="EQB39119.1"/>
    </source>
</evidence>
<keyword evidence="2" id="KW-0175">Coiled coil</keyword>
<keyword evidence="7" id="KW-1185">Reference proteome</keyword>
<dbReference type="RefSeq" id="WP_021287881.1">
    <property type="nucleotide sequence ID" value="NZ_AUPZ01000010.1"/>
</dbReference>
<dbReference type="CDD" id="cd01949">
    <property type="entry name" value="GGDEF"/>
    <property type="match status" value="1"/>
</dbReference>
<keyword evidence="1" id="KW-0597">Phosphoprotein</keyword>
<dbReference type="InterPro" id="IPR043128">
    <property type="entry name" value="Rev_trsase/Diguanyl_cyclase"/>
</dbReference>
<evidence type="ECO:0008006" key="8">
    <source>
        <dbReference type="Google" id="ProtNLM"/>
    </source>
</evidence>
<evidence type="ECO:0000256" key="2">
    <source>
        <dbReference type="SAM" id="Coils"/>
    </source>
</evidence>
<dbReference type="CDD" id="cd17536">
    <property type="entry name" value="REC_YesN-like"/>
    <property type="match status" value="1"/>
</dbReference>
<dbReference type="GO" id="GO:0071111">
    <property type="term" value="F:cyclic-guanylate-specific phosphodiesterase activity"/>
    <property type="evidence" value="ECO:0007669"/>
    <property type="project" value="InterPro"/>
</dbReference>
<dbReference type="InterPro" id="IPR029787">
    <property type="entry name" value="Nucleotide_cyclase"/>
</dbReference>
<dbReference type="InterPro" id="IPR050706">
    <property type="entry name" value="Cyclic-di-GMP_PDE-like"/>
</dbReference>
<organism evidence="6 7">
    <name type="scientific">Sulfurimonas hongkongensis</name>
    <dbReference type="NCBI Taxonomy" id="1172190"/>
    <lineage>
        <taxon>Bacteria</taxon>
        <taxon>Pseudomonadati</taxon>
        <taxon>Campylobacterota</taxon>
        <taxon>Epsilonproteobacteria</taxon>
        <taxon>Campylobacterales</taxon>
        <taxon>Sulfurimonadaceae</taxon>
        <taxon>Sulfurimonas</taxon>
    </lineage>
</organism>
<feature type="coiled-coil region" evidence="2">
    <location>
        <begin position="133"/>
        <end position="164"/>
    </location>
</feature>
<dbReference type="InterPro" id="IPR001633">
    <property type="entry name" value="EAL_dom"/>
</dbReference>
<feature type="domain" description="GGDEF" evidence="5">
    <location>
        <begin position="184"/>
        <end position="314"/>
    </location>
</feature>
<dbReference type="InterPro" id="IPR035919">
    <property type="entry name" value="EAL_sf"/>
</dbReference>
<dbReference type="PATRIC" id="fig|1172190.3.peg.1569"/>
<protein>
    <recommendedName>
        <fullName evidence="8">Diguanylate cyclase</fullName>
    </recommendedName>
</protein>
<dbReference type="Pfam" id="PF00563">
    <property type="entry name" value="EAL"/>
    <property type="match status" value="1"/>
</dbReference>
<gene>
    <name evidence="6" type="ORF">M947_08130</name>
</gene>
<dbReference type="SUPFAM" id="SSF52172">
    <property type="entry name" value="CheY-like"/>
    <property type="match status" value="1"/>
</dbReference>
<sequence>MDKEQFDELIKSTKKLNLLYVEDDKKARESTLNFLETFFLKIDTAVDGEQAFAKTELKEYDLIITDINMPKLNGIELIRKIRVVDTYIPILILSAHDDKDYFVQSIKYGVDGYILKPVELEQFYTIISKVVKKIMLEKSLAEYKNNLEQKVEEKTLELRRMCYQEYYTELPNAQKLQIDMHEGDYDYLLLLDMSNFSTINKEYGKVFSNQVLSKTARILEHHIHKRAKLYKVESDRFVILLRETSLEELHEYCKQIVAFFDNKNVKIDEVELHITFNIGISTVQENVADTLINSEYALDTSKDLGSRHYEIFDENNSSFKDEKEAIKYLKITRELILQDMIEPYFQPIVDIKTKKIKKYEVLARGVLEDSIILPFHFIKPAEKLGLMTSITKVMINKSFDFFRDKEYEFSINITERDLLDGYLCKFLKEKLEFYKIDAKRIIFEIKESITLAKDYAKITKEIDALREMGFKIAIDDFGVNDSNFSKLMGMNFDFIKVDGVFIKELKLDKKSKNILKAIVNFAKTLDIKIIAEFVEDEETYQIIKECEVDFAQGYFIAKPEPTLDRITHKQ</sequence>
<dbReference type="STRING" id="1172190.M947_08130"/>
<dbReference type="Pfam" id="PF00990">
    <property type="entry name" value="GGDEF"/>
    <property type="match status" value="1"/>
</dbReference>
<evidence type="ECO:0000256" key="1">
    <source>
        <dbReference type="PROSITE-ProRule" id="PRU00169"/>
    </source>
</evidence>
<evidence type="ECO:0000259" key="4">
    <source>
        <dbReference type="PROSITE" id="PS50883"/>
    </source>
</evidence>
<proteinExistence type="predicted"/>
<dbReference type="PROSITE" id="PS50110">
    <property type="entry name" value="RESPONSE_REGULATORY"/>
    <property type="match status" value="1"/>
</dbReference>
<dbReference type="PROSITE" id="PS50883">
    <property type="entry name" value="EAL"/>
    <property type="match status" value="1"/>
</dbReference>
<dbReference type="Gene3D" id="3.20.20.450">
    <property type="entry name" value="EAL domain"/>
    <property type="match status" value="1"/>
</dbReference>
<dbReference type="EMBL" id="AUPZ01000010">
    <property type="protein sequence ID" value="EQB39119.1"/>
    <property type="molecule type" value="Genomic_DNA"/>
</dbReference>
<accession>T0KPS7</accession>
<reference evidence="6 7" key="1">
    <citation type="submission" date="2013-07" db="EMBL/GenBank/DDBJ databases">
        <title>Sulfurimonas hongkongensis AST-10 Genome Sequencing.</title>
        <authorList>
            <person name="Cai L."/>
            <person name="Zhang T."/>
        </authorList>
    </citation>
    <scope>NUCLEOTIDE SEQUENCE [LARGE SCALE GENOMIC DNA]</scope>
    <source>
        <strain evidence="6 7">AST-10</strain>
    </source>
</reference>
<dbReference type="CDD" id="cd01948">
    <property type="entry name" value="EAL"/>
    <property type="match status" value="1"/>
</dbReference>